<dbReference type="AlphaFoldDB" id="E3N4C6"/>
<dbReference type="InParanoid" id="E3N4C6"/>
<dbReference type="OMA" id="ECGSHIN"/>
<organism evidence="3">
    <name type="scientific">Caenorhabditis remanei</name>
    <name type="common">Caenorhabditis vulgaris</name>
    <dbReference type="NCBI Taxonomy" id="31234"/>
    <lineage>
        <taxon>Eukaryota</taxon>
        <taxon>Metazoa</taxon>
        <taxon>Ecdysozoa</taxon>
        <taxon>Nematoda</taxon>
        <taxon>Chromadorea</taxon>
        <taxon>Rhabditida</taxon>
        <taxon>Rhabditina</taxon>
        <taxon>Rhabditomorpha</taxon>
        <taxon>Rhabditoidea</taxon>
        <taxon>Rhabditidae</taxon>
        <taxon>Peloderinae</taxon>
        <taxon>Caenorhabditis</taxon>
    </lineage>
</organism>
<dbReference type="RefSeq" id="XP_003096706.2">
    <property type="nucleotide sequence ID" value="XM_003096658.2"/>
</dbReference>
<dbReference type="HOGENOM" id="CLU_807090_0_0_1"/>
<sequence>MDPVNVNPETNDTSIRTLMELPADFLPKIAPYLGYVDRVNLSKVNRALQDEVKSWKPEVKNIEVQCNQNRSIMTLDGIQVHYENVVHPGGRPTTTCKVTHVGRRSKMLQNANQLDLILSDVETVLRNPRAQLENFDVFSTTGFEQKIIEKLGSLVPQIEAKSVNLTMHCSTGQETILSSFQSGVLESLVLNDMNCPGIECGSHINLVTGLEQCQRAKRVTIFTHSLRPANFQLENLTGVEILDLKFQREHLTMSIATAENWLNILRQETSDLPVFKVEVPFDFQLQDFVRHMGNVTGLAVQHHGNMCGLNIAAKPHDYLEMILQLTPHALYGTLRITRKLRVRA</sequence>
<proteinExistence type="predicted"/>
<evidence type="ECO:0000313" key="3">
    <source>
        <dbReference type="Proteomes" id="UP000008281"/>
    </source>
</evidence>
<name>E3N4C6_CAERE</name>
<dbReference type="Proteomes" id="UP000008281">
    <property type="component" value="Unassembled WGS sequence"/>
</dbReference>
<dbReference type="InterPro" id="IPR001810">
    <property type="entry name" value="F-box_dom"/>
</dbReference>
<dbReference type="Pfam" id="PF01827">
    <property type="entry name" value="FTH"/>
    <property type="match status" value="1"/>
</dbReference>
<keyword evidence="3" id="KW-1185">Reference proteome</keyword>
<dbReference type="InterPro" id="IPR002900">
    <property type="entry name" value="DUF38/FTH_CAE_spp"/>
</dbReference>
<dbReference type="KEGG" id="crq:GCK72_022425"/>
<dbReference type="PROSITE" id="PS50181">
    <property type="entry name" value="FBOX"/>
    <property type="match status" value="1"/>
</dbReference>
<reference evidence="2" key="1">
    <citation type="submission" date="2007-07" db="EMBL/GenBank/DDBJ databases">
        <title>PCAP assembly of the Caenorhabditis remanei genome.</title>
        <authorList>
            <consortium name="The Caenorhabditis remanei Sequencing Consortium"/>
            <person name="Wilson R.K."/>
        </authorList>
    </citation>
    <scope>NUCLEOTIDE SEQUENCE [LARGE SCALE GENOMIC DNA]</scope>
    <source>
        <strain evidence="2">PB4641</strain>
    </source>
</reference>
<protein>
    <recommendedName>
        <fullName evidence="1">F-box domain-containing protein</fullName>
    </recommendedName>
</protein>
<evidence type="ECO:0000313" key="2">
    <source>
        <dbReference type="EMBL" id="EFO85472.1"/>
    </source>
</evidence>
<dbReference type="FunCoup" id="E3N4C6">
    <property type="interactions" value="10"/>
</dbReference>
<dbReference type="EMBL" id="DS268525">
    <property type="protein sequence ID" value="EFO85472.1"/>
    <property type="molecule type" value="Genomic_DNA"/>
</dbReference>
<accession>E3N4C6</accession>
<evidence type="ECO:0000259" key="1">
    <source>
        <dbReference type="PROSITE" id="PS50181"/>
    </source>
</evidence>
<gene>
    <name evidence="2" type="ORF">CRE_23013</name>
</gene>
<dbReference type="CTD" id="9824977"/>
<dbReference type="GeneID" id="9824977"/>
<feature type="domain" description="F-box" evidence="1">
    <location>
        <begin position="15"/>
        <end position="58"/>
    </location>
</feature>